<dbReference type="InterPro" id="IPR011032">
    <property type="entry name" value="GroES-like_sf"/>
</dbReference>
<dbReference type="EMBL" id="MHKK01000001">
    <property type="protein sequence ID" value="OGY90680.1"/>
    <property type="molecule type" value="Genomic_DNA"/>
</dbReference>
<evidence type="ECO:0000313" key="6">
    <source>
        <dbReference type="Proteomes" id="UP000177817"/>
    </source>
</evidence>
<dbReference type="PANTHER" id="PTHR10772">
    <property type="entry name" value="10 KDA HEAT SHOCK PROTEIN"/>
    <property type="match status" value="1"/>
</dbReference>
<dbReference type="SMART" id="SM00883">
    <property type="entry name" value="Cpn10"/>
    <property type="match status" value="1"/>
</dbReference>
<protein>
    <recommendedName>
        <fullName evidence="3">Co-chaperonin GroES</fullName>
    </recommendedName>
    <alternativeName>
        <fullName evidence="3">10 kDa chaperonin</fullName>
    </alternativeName>
    <alternativeName>
        <fullName evidence="3">Chaperonin-10</fullName>
        <shortName evidence="3">Cpn10</shortName>
    </alternativeName>
</protein>
<evidence type="ECO:0000256" key="1">
    <source>
        <dbReference type="ARBA" id="ARBA00006975"/>
    </source>
</evidence>
<dbReference type="GO" id="GO:0051087">
    <property type="term" value="F:protein-folding chaperone binding"/>
    <property type="evidence" value="ECO:0007669"/>
    <property type="project" value="TreeGrafter"/>
</dbReference>
<dbReference type="SUPFAM" id="SSF50129">
    <property type="entry name" value="GroES-like"/>
    <property type="match status" value="1"/>
</dbReference>
<dbReference type="InterPro" id="IPR020818">
    <property type="entry name" value="Chaperonin_GroES"/>
</dbReference>
<dbReference type="PROSITE" id="PS00681">
    <property type="entry name" value="CHAPERONINS_CPN10"/>
    <property type="match status" value="1"/>
</dbReference>
<keyword evidence="2 3" id="KW-0143">Chaperone</keyword>
<comment type="subcellular location">
    <subcellularLocation>
        <location evidence="3">Cytoplasm</location>
    </subcellularLocation>
</comment>
<keyword evidence="3" id="KW-0963">Cytoplasm</keyword>
<dbReference type="GO" id="GO:0005737">
    <property type="term" value="C:cytoplasm"/>
    <property type="evidence" value="ECO:0007669"/>
    <property type="project" value="UniProtKB-SubCell"/>
</dbReference>
<dbReference type="PANTHER" id="PTHR10772:SF63">
    <property type="entry name" value="20 KDA CHAPERONIN, CHLOROPLASTIC"/>
    <property type="match status" value="1"/>
</dbReference>
<sequence>MMSMKLHPLGDRVVVKPTPQEEMTKSGLYLPDTADKEKKAEGEIIAIGNGEKVRKLNLKVGQKVVYSQYGGSEFKVDKVEYKILGEDDLLAVLE</sequence>
<dbReference type="GO" id="GO:0005524">
    <property type="term" value="F:ATP binding"/>
    <property type="evidence" value="ECO:0007669"/>
    <property type="project" value="InterPro"/>
</dbReference>
<dbReference type="GO" id="GO:0046872">
    <property type="term" value="F:metal ion binding"/>
    <property type="evidence" value="ECO:0007669"/>
    <property type="project" value="TreeGrafter"/>
</dbReference>
<comment type="similarity">
    <text evidence="1 3 4">Belongs to the GroES chaperonin family.</text>
</comment>
<evidence type="ECO:0000313" key="5">
    <source>
        <dbReference type="EMBL" id="OGY90680.1"/>
    </source>
</evidence>
<dbReference type="Gene3D" id="2.30.33.40">
    <property type="entry name" value="GroES chaperonin"/>
    <property type="match status" value="1"/>
</dbReference>
<dbReference type="CDD" id="cd00320">
    <property type="entry name" value="cpn10"/>
    <property type="match status" value="1"/>
</dbReference>
<evidence type="ECO:0000256" key="3">
    <source>
        <dbReference type="HAMAP-Rule" id="MF_00580"/>
    </source>
</evidence>
<dbReference type="GO" id="GO:0051082">
    <property type="term" value="F:unfolded protein binding"/>
    <property type="evidence" value="ECO:0007669"/>
    <property type="project" value="TreeGrafter"/>
</dbReference>
<evidence type="ECO:0000256" key="4">
    <source>
        <dbReference type="RuleBase" id="RU000535"/>
    </source>
</evidence>
<dbReference type="Pfam" id="PF00166">
    <property type="entry name" value="Cpn10"/>
    <property type="match status" value="1"/>
</dbReference>
<accession>A0A1G2BQQ4</accession>
<name>A0A1G2BQQ4_9BACT</name>
<comment type="subunit">
    <text evidence="3">Heptamer of 7 subunits arranged in a ring. Interacts with the chaperonin GroEL.</text>
</comment>
<gene>
    <name evidence="3" type="primary">groES</name>
    <name evidence="3" type="synonym">groS</name>
    <name evidence="5" type="ORF">A2677_03080</name>
</gene>
<dbReference type="AlphaFoldDB" id="A0A1G2BQQ4"/>
<dbReference type="FunFam" id="2.30.33.40:FF:000001">
    <property type="entry name" value="10 kDa chaperonin"/>
    <property type="match status" value="1"/>
</dbReference>
<dbReference type="InterPro" id="IPR018369">
    <property type="entry name" value="Chaprnonin_Cpn10_CS"/>
</dbReference>
<proteinExistence type="inferred from homology"/>
<organism evidence="5 6">
    <name type="scientific">Candidatus Komeilibacteria bacterium RIFCSPHIGHO2_01_FULL_52_14</name>
    <dbReference type="NCBI Taxonomy" id="1798549"/>
    <lineage>
        <taxon>Bacteria</taxon>
        <taxon>Candidatus Komeiliibacteriota</taxon>
    </lineage>
</organism>
<comment type="function">
    <text evidence="3 4">Together with the chaperonin GroEL, plays an essential role in assisting protein folding. The GroEL-GroES system forms a nano-cage that allows encapsulation of the non-native substrate proteins and provides a physical environment optimized to promote and accelerate protein folding. GroES binds to the apical surface of the GroEL ring, thereby capping the opening of the GroEL channel.</text>
</comment>
<dbReference type="HAMAP" id="MF_00580">
    <property type="entry name" value="CH10"/>
    <property type="match status" value="1"/>
</dbReference>
<comment type="caution">
    <text evidence="5">The sequence shown here is derived from an EMBL/GenBank/DDBJ whole genome shotgun (WGS) entry which is preliminary data.</text>
</comment>
<dbReference type="NCBIfam" id="NF001531">
    <property type="entry name" value="PRK00364.2-2"/>
    <property type="match status" value="1"/>
</dbReference>
<evidence type="ECO:0000256" key="2">
    <source>
        <dbReference type="ARBA" id="ARBA00023186"/>
    </source>
</evidence>
<reference evidence="5 6" key="1">
    <citation type="journal article" date="2016" name="Nat. Commun.">
        <title>Thousands of microbial genomes shed light on interconnected biogeochemical processes in an aquifer system.</title>
        <authorList>
            <person name="Anantharaman K."/>
            <person name="Brown C.T."/>
            <person name="Hug L.A."/>
            <person name="Sharon I."/>
            <person name="Castelle C.J."/>
            <person name="Probst A.J."/>
            <person name="Thomas B.C."/>
            <person name="Singh A."/>
            <person name="Wilkins M.J."/>
            <person name="Karaoz U."/>
            <person name="Brodie E.L."/>
            <person name="Williams K.H."/>
            <person name="Hubbard S.S."/>
            <person name="Banfield J.F."/>
        </authorList>
    </citation>
    <scope>NUCLEOTIDE SEQUENCE [LARGE SCALE GENOMIC DNA]</scope>
</reference>
<dbReference type="Proteomes" id="UP000177817">
    <property type="component" value="Unassembled WGS sequence"/>
</dbReference>
<dbReference type="InterPro" id="IPR037124">
    <property type="entry name" value="Chaperonin_GroES_sf"/>
</dbReference>
<dbReference type="GO" id="GO:0044183">
    <property type="term" value="F:protein folding chaperone"/>
    <property type="evidence" value="ECO:0007669"/>
    <property type="project" value="InterPro"/>
</dbReference>
<dbReference type="PRINTS" id="PR00297">
    <property type="entry name" value="CHAPERONIN10"/>
</dbReference>